<evidence type="ECO:0000313" key="1">
    <source>
        <dbReference type="EMBL" id="QAT66397.1"/>
    </source>
</evidence>
<reference evidence="1 2" key="1">
    <citation type="submission" date="2019-01" db="EMBL/GenBank/DDBJ databases">
        <title>Genome sequence of Bacillus glycinifermentans SRCM103574.</title>
        <authorList>
            <person name="Kong H.-J."/>
            <person name="Jeong S.-Y."/>
            <person name="Jeong D.-Y."/>
        </authorList>
    </citation>
    <scope>NUCLEOTIDE SEQUENCE [LARGE SCALE GENOMIC DNA]</scope>
    <source>
        <strain evidence="1 2">SRCM103574</strain>
    </source>
</reference>
<dbReference type="Proteomes" id="UP000288675">
    <property type="component" value="Chromosome"/>
</dbReference>
<sequence>MKTIPAIAFKAKNKKGRYLSDGPDCDDWSDPNGDVENLEDAFCIVKVNLESPSVADVEMAYNLFDYLKFGPSSTEIKEHYEPVYVELTQQQFQTIKKRNEWEVPE</sequence>
<dbReference type="EMBL" id="CP035232">
    <property type="protein sequence ID" value="QAT66397.1"/>
    <property type="molecule type" value="Genomic_DNA"/>
</dbReference>
<protein>
    <submittedName>
        <fullName evidence="1">Uncharacterized protein</fullName>
    </submittedName>
</protein>
<evidence type="ECO:0000313" key="2">
    <source>
        <dbReference type="Proteomes" id="UP000288675"/>
    </source>
</evidence>
<dbReference type="AlphaFoldDB" id="A0AAJ3Z012"/>
<name>A0AAJ3Z012_9BACI</name>
<gene>
    <name evidence="1" type="ORF">EQZ20_16820</name>
</gene>
<organism evidence="1 2">
    <name type="scientific">Bacillus glycinifermentans</name>
    <dbReference type="NCBI Taxonomy" id="1664069"/>
    <lineage>
        <taxon>Bacteria</taxon>
        <taxon>Bacillati</taxon>
        <taxon>Bacillota</taxon>
        <taxon>Bacilli</taxon>
        <taxon>Bacillales</taxon>
        <taxon>Bacillaceae</taxon>
        <taxon>Bacillus</taxon>
    </lineage>
</organism>
<dbReference type="RefSeq" id="WP_065894665.1">
    <property type="nucleotide sequence ID" value="NZ_CP035232.1"/>
</dbReference>
<dbReference type="GeneID" id="82854337"/>
<accession>A0AAJ3Z012</accession>
<dbReference type="KEGG" id="bgy:BGLY_3346"/>
<proteinExistence type="predicted"/>